<evidence type="ECO:0000256" key="4">
    <source>
        <dbReference type="ARBA" id="ARBA00022771"/>
    </source>
</evidence>
<evidence type="ECO:0000256" key="7">
    <source>
        <dbReference type="SAM" id="MobiDB-lite"/>
    </source>
</evidence>
<keyword evidence="4" id="KW-0863">Zinc-finger</keyword>
<evidence type="ECO:0000259" key="8">
    <source>
        <dbReference type="Pfam" id="PF17120"/>
    </source>
</evidence>
<dbReference type="PANTHER" id="PTHR46200:SF1">
    <property type="entry name" value="GATOR COMPLEX PROTEIN WDR24"/>
    <property type="match status" value="1"/>
</dbReference>
<evidence type="ECO:0000313" key="9">
    <source>
        <dbReference type="EnsemblProtists" id="PYU1_T011249"/>
    </source>
</evidence>
<evidence type="ECO:0000256" key="1">
    <source>
        <dbReference type="ARBA" id="ARBA00022574"/>
    </source>
</evidence>
<dbReference type="GO" id="GO:0008270">
    <property type="term" value="F:zinc ion binding"/>
    <property type="evidence" value="ECO:0007669"/>
    <property type="project" value="UniProtKB-KW"/>
</dbReference>
<dbReference type="InterPro" id="IPR001680">
    <property type="entry name" value="WD40_rpt"/>
</dbReference>
<dbReference type="InterPro" id="IPR020472">
    <property type="entry name" value="WD40_PAC1"/>
</dbReference>
<dbReference type="EnsemblProtists" id="PYU1_T011249">
    <property type="protein sequence ID" value="PYU1_T011249"/>
    <property type="gene ID" value="PYU1_G011224"/>
</dbReference>
<dbReference type="Pfam" id="PF21720">
    <property type="entry name" value="MIOS_WD40"/>
    <property type="match status" value="1"/>
</dbReference>
<dbReference type="PROSITE" id="PS50294">
    <property type="entry name" value="WD_REPEATS_REGION"/>
    <property type="match status" value="2"/>
</dbReference>
<protein>
    <recommendedName>
        <fullName evidence="8">WDR59/RTC1-like RING zinc finger domain-containing protein</fullName>
    </recommendedName>
</protein>
<dbReference type="OMA" id="EPMWLIS"/>
<dbReference type="InterPro" id="IPR015943">
    <property type="entry name" value="WD40/YVTN_repeat-like_dom_sf"/>
</dbReference>
<dbReference type="PANTHER" id="PTHR46200">
    <property type="entry name" value="GATOR COMPLEX PROTEIN WDR24"/>
    <property type="match status" value="1"/>
</dbReference>
<dbReference type="InterPro" id="IPR036322">
    <property type="entry name" value="WD40_repeat_dom_sf"/>
</dbReference>
<dbReference type="GO" id="GO:0005829">
    <property type="term" value="C:cytosol"/>
    <property type="evidence" value="ECO:0007669"/>
    <property type="project" value="TreeGrafter"/>
</dbReference>
<dbReference type="PROSITE" id="PS00678">
    <property type="entry name" value="WD_REPEATS_1"/>
    <property type="match status" value="1"/>
</dbReference>
<evidence type="ECO:0000256" key="6">
    <source>
        <dbReference type="PROSITE-ProRule" id="PRU00221"/>
    </source>
</evidence>
<dbReference type="InterPro" id="IPR037590">
    <property type="entry name" value="WDR24"/>
</dbReference>
<dbReference type="GO" id="GO:0016239">
    <property type="term" value="P:positive regulation of macroautophagy"/>
    <property type="evidence" value="ECO:0007669"/>
    <property type="project" value="TreeGrafter"/>
</dbReference>
<dbReference type="InterPro" id="IPR019775">
    <property type="entry name" value="WD40_repeat_CS"/>
</dbReference>
<dbReference type="GO" id="GO:0061700">
    <property type="term" value="C:GATOR2 complex"/>
    <property type="evidence" value="ECO:0007669"/>
    <property type="project" value="TreeGrafter"/>
</dbReference>
<feature type="compositionally biased region" description="Basic and acidic residues" evidence="7">
    <location>
        <begin position="724"/>
        <end position="740"/>
    </location>
</feature>
<keyword evidence="3" id="KW-0677">Repeat</keyword>
<evidence type="ECO:0000256" key="5">
    <source>
        <dbReference type="ARBA" id="ARBA00022833"/>
    </source>
</evidence>
<dbReference type="PRINTS" id="PR00320">
    <property type="entry name" value="GPROTEINBRPT"/>
</dbReference>
<dbReference type="Proteomes" id="UP000019132">
    <property type="component" value="Unassembled WGS sequence"/>
</dbReference>
<feature type="repeat" description="WD" evidence="6">
    <location>
        <begin position="105"/>
        <end position="138"/>
    </location>
</feature>
<dbReference type="VEuPathDB" id="FungiDB:PYU1_G011224"/>
<dbReference type="STRING" id="431595.K3X200"/>
<dbReference type="eggNOG" id="KOG0269">
    <property type="taxonomic scope" value="Eukaryota"/>
</dbReference>
<feature type="repeat" description="WD" evidence="6">
    <location>
        <begin position="191"/>
        <end position="233"/>
    </location>
</feature>
<keyword evidence="2" id="KW-0479">Metal-binding</keyword>
<dbReference type="HOGENOM" id="CLU_010233_1_0_1"/>
<dbReference type="Pfam" id="PF17120">
    <property type="entry name" value="zf-RING_16"/>
    <property type="match status" value="1"/>
</dbReference>
<dbReference type="AlphaFoldDB" id="K3X200"/>
<keyword evidence="1 6" id="KW-0853">WD repeat</keyword>
<dbReference type="InterPro" id="IPR049566">
    <property type="entry name" value="WDR59_RTC1-like_RING_Znf"/>
</dbReference>
<dbReference type="InParanoid" id="K3X200"/>
<feature type="domain" description="WDR59/RTC1-like RING zinc finger" evidence="8">
    <location>
        <begin position="949"/>
        <end position="998"/>
    </location>
</feature>
<evidence type="ECO:0000256" key="2">
    <source>
        <dbReference type="ARBA" id="ARBA00022723"/>
    </source>
</evidence>
<organism evidence="9 10">
    <name type="scientific">Globisporangium ultimum (strain ATCC 200006 / CBS 805.95 / DAOM BR144)</name>
    <name type="common">Pythium ultimum</name>
    <dbReference type="NCBI Taxonomy" id="431595"/>
    <lineage>
        <taxon>Eukaryota</taxon>
        <taxon>Sar</taxon>
        <taxon>Stramenopiles</taxon>
        <taxon>Oomycota</taxon>
        <taxon>Peronosporomycetes</taxon>
        <taxon>Pythiales</taxon>
        <taxon>Pythiaceae</taxon>
        <taxon>Globisporangium</taxon>
    </lineage>
</organism>
<keyword evidence="10" id="KW-1185">Reference proteome</keyword>
<evidence type="ECO:0000256" key="3">
    <source>
        <dbReference type="ARBA" id="ARBA00022737"/>
    </source>
</evidence>
<evidence type="ECO:0000313" key="10">
    <source>
        <dbReference type="Proteomes" id="UP000019132"/>
    </source>
</evidence>
<dbReference type="EMBL" id="GL376562">
    <property type="status" value="NOT_ANNOTATED_CDS"/>
    <property type="molecule type" value="Genomic_DNA"/>
</dbReference>
<dbReference type="GO" id="GO:1904263">
    <property type="term" value="P:positive regulation of TORC1 signaling"/>
    <property type="evidence" value="ECO:0007669"/>
    <property type="project" value="TreeGrafter"/>
</dbReference>
<dbReference type="CDD" id="cd16693">
    <property type="entry name" value="mRING-H2-C3H3C2_WDR24"/>
    <property type="match status" value="1"/>
</dbReference>
<dbReference type="SUPFAM" id="SSF50978">
    <property type="entry name" value="WD40 repeat-like"/>
    <property type="match status" value="1"/>
</dbReference>
<name>K3X200_GLOUD</name>
<keyword evidence="5" id="KW-0862">Zinc</keyword>
<feature type="region of interest" description="Disordered" evidence="7">
    <location>
        <begin position="711"/>
        <end position="740"/>
    </location>
</feature>
<dbReference type="Gene3D" id="2.130.10.10">
    <property type="entry name" value="YVTN repeat-like/Quinoprotein amine dehydrogenase"/>
    <property type="match status" value="2"/>
</dbReference>
<dbReference type="PROSITE" id="PS50082">
    <property type="entry name" value="WD_REPEATS_2"/>
    <property type="match status" value="2"/>
</dbReference>
<sequence>MDTAGRGVRASIDFNGPLNALSTSPNNRFIAVGGRDVLKIVALETHGFTEKRNLRAGKSNANFNTNDIRWHPQSDSLLATAATNGAIVIWNLEREGFKHVQERILNGHRRAVNRICWHPSDWNVLISGSQDGTIKVWDKRGKVTNTYQPKSESVRDVRMSPHDSQKFAVAFENGIVQVWDIRKNLQPLIKFTAHKGLVLALDWHPTKANLLASGGRDRYVKIWDLEDLKQPKQTIQTIASVGRIAWRANCPDHIATSASLTDYSIHVWDVQRPFIPVASMKGHTDTVSGLSWMDTPSSSAFWNPDVVSEWGGHNYWQHMLACSKDGTLKLHSLADSFKPHQSLSSTALALNSKGQMAFSHDFVDRSCASLKIHRHFNISSSLFTVTDTGPGNAGQPVGPQGERKGTLSPFGSHGSDKIDEGAQEIAQMQSARSSRAFASGVQAPPLPPKAGGRMNSSSSGNLTSMASGGNLSAASNFKSLGSLNAATGTGGGIVARNTSYHNLQSFHSNSGNNLLNAGGDGMYETRRASSLHYANQHSSGSLSATSSPALTFFSASMAPHALISLVSMQSVTKASQLERIFKGDEEEYLRAQEQVETMRAQFEHGLQLKESFGFDEDTFRFLAKHYLLFSDLKDGNEEGDEATFAQMCAHNALAAFVTGNSHLCQMWRILEVLFENEVEAEPRVVDDEELNKEYNHPDHTQHQHHQYMVETRSDDSTSVLSMDTDDHSHHNDGGLSGRKDAKLLDEYPPNGNNPNQTMMLLEQLDHVNPQAMQGFDPYPYDVNGRLGNARDGNDRNVGPGGGNVSRKNDSSSSSMIVHGNAVHGELSHLHDDVLKELLEYYADIGDLQTCVAIAVVVSKVMNVEEVMGKSWLQQIYMHYIDLLHQLRIYSVANELISNCSDQSIRQMNMKSTSVYFNCASCSKPFESYAPNNPNSEGAPSALCSHCSNRATRCSICQLPVRGLYVWCPVCSHGGHLEHLAEWFAQEHVCPTGCSHHCSLNLVMSMNPSEYI</sequence>
<dbReference type="GO" id="GO:0005774">
    <property type="term" value="C:vacuolar membrane"/>
    <property type="evidence" value="ECO:0007669"/>
    <property type="project" value="TreeGrafter"/>
</dbReference>
<reference evidence="10" key="1">
    <citation type="journal article" date="2010" name="Genome Biol.">
        <title>Genome sequence of the necrotrophic plant pathogen Pythium ultimum reveals original pathogenicity mechanisms and effector repertoire.</title>
        <authorList>
            <person name="Levesque C.A."/>
            <person name="Brouwer H."/>
            <person name="Cano L."/>
            <person name="Hamilton J.P."/>
            <person name="Holt C."/>
            <person name="Huitema E."/>
            <person name="Raffaele S."/>
            <person name="Robideau G.P."/>
            <person name="Thines M."/>
            <person name="Win J."/>
            <person name="Zerillo M.M."/>
            <person name="Beakes G.W."/>
            <person name="Boore J.L."/>
            <person name="Busam D."/>
            <person name="Dumas B."/>
            <person name="Ferriera S."/>
            <person name="Fuerstenberg S.I."/>
            <person name="Gachon C.M."/>
            <person name="Gaulin E."/>
            <person name="Govers F."/>
            <person name="Grenville-Briggs L."/>
            <person name="Horner N."/>
            <person name="Hostetler J."/>
            <person name="Jiang R.H."/>
            <person name="Johnson J."/>
            <person name="Krajaejun T."/>
            <person name="Lin H."/>
            <person name="Meijer H.J."/>
            <person name="Moore B."/>
            <person name="Morris P."/>
            <person name="Phuntmart V."/>
            <person name="Puiu D."/>
            <person name="Shetty J."/>
            <person name="Stajich J.E."/>
            <person name="Tripathy S."/>
            <person name="Wawra S."/>
            <person name="van West P."/>
            <person name="Whitty B.R."/>
            <person name="Coutinho P.M."/>
            <person name="Henrissat B."/>
            <person name="Martin F."/>
            <person name="Thomas P.D."/>
            <person name="Tyler B.M."/>
            <person name="De Vries R.P."/>
            <person name="Kamoun S."/>
            <person name="Yandell M."/>
            <person name="Tisserat N."/>
            <person name="Buell C.R."/>
        </authorList>
    </citation>
    <scope>NUCLEOTIDE SEQUENCE</scope>
    <source>
        <strain evidence="10">DAOM:BR144</strain>
    </source>
</reference>
<feature type="region of interest" description="Disordered" evidence="7">
    <location>
        <begin position="785"/>
        <end position="815"/>
    </location>
</feature>
<proteinExistence type="predicted"/>
<dbReference type="SMART" id="SM00320">
    <property type="entry name" value="WD40"/>
    <property type="match status" value="7"/>
</dbReference>
<accession>K3X200</accession>
<reference evidence="10" key="2">
    <citation type="submission" date="2010-04" db="EMBL/GenBank/DDBJ databases">
        <authorList>
            <person name="Buell R."/>
            <person name="Hamilton J."/>
            <person name="Hostetler J."/>
        </authorList>
    </citation>
    <scope>NUCLEOTIDE SEQUENCE [LARGE SCALE GENOMIC DNA]</scope>
    <source>
        <strain evidence="10">DAOM:BR144</strain>
    </source>
</reference>
<reference evidence="9" key="3">
    <citation type="submission" date="2015-02" db="UniProtKB">
        <authorList>
            <consortium name="EnsemblProtists"/>
        </authorList>
    </citation>
    <scope>IDENTIFICATION</scope>
    <source>
        <strain evidence="9">DAOM BR144</strain>
    </source>
</reference>